<evidence type="ECO:0000313" key="6">
    <source>
        <dbReference type="EMBL" id="KAL3538075.1"/>
    </source>
</evidence>
<dbReference type="InterPro" id="IPR001841">
    <property type="entry name" value="Znf_RING"/>
</dbReference>
<dbReference type="InterPro" id="IPR013083">
    <property type="entry name" value="Znf_RING/FYVE/PHD"/>
</dbReference>
<dbReference type="PANTHER" id="PTHR47692:SF2">
    <property type="entry name" value="ZINC FINGER RING-TYPE DOMAIN CONTAINING PROTEIN"/>
    <property type="match status" value="1"/>
</dbReference>
<dbReference type="SUPFAM" id="SSF57850">
    <property type="entry name" value="RING/U-box"/>
    <property type="match status" value="1"/>
</dbReference>
<accession>A0ABD3B3I9</accession>
<dbReference type="AlphaFoldDB" id="A0ABD3B3I9"/>
<dbReference type="PROSITE" id="PS50089">
    <property type="entry name" value="ZF_RING_2"/>
    <property type="match status" value="1"/>
</dbReference>
<evidence type="ECO:0000256" key="3">
    <source>
        <dbReference type="ARBA" id="ARBA00022833"/>
    </source>
</evidence>
<organism evidence="6 7">
    <name type="scientific">Cinchona calisaya</name>
    <dbReference type="NCBI Taxonomy" id="153742"/>
    <lineage>
        <taxon>Eukaryota</taxon>
        <taxon>Viridiplantae</taxon>
        <taxon>Streptophyta</taxon>
        <taxon>Embryophyta</taxon>
        <taxon>Tracheophyta</taxon>
        <taxon>Spermatophyta</taxon>
        <taxon>Magnoliopsida</taxon>
        <taxon>eudicotyledons</taxon>
        <taxon>Gunneridae</taxon>
        <taxon>Pentapetalae</taxon>
        <taxon>asterids</taxon>
        <taxon>lamiids</taxon>
        <taxon>Gentianales</taxon>
        <taxon>Rubiaceae</taxon>
        <taxon>Cinchonoideae</taxon>
        <taxon>Cinchoneae</taxon>
        <taxon>Cinchona</taxon>
    </lineage>
</organism>
<keyword evidence="1" id="KW-0479">Metal-binding</keyword>
<protein>
    <recommendedName>
        <fullName evidence="5">RING-type domain-containing protein</fullName>
    </recommendedName>
</protein>
<name>A0ABD3B3I9_9GENT</name>
<feature type="domain" description="RING-type" evidence="5">
    <location>
        <begin position="19"/>
        <end position="68"/>
    </location>
</feature>
<dbReference type="Pfam" id="PF00097">
    <property type="entry name" value="zf-C3HC4"/>
    <property type="match status" value="1"/>
</dbReference>
<proteinExistence type="predicted"/>
<evidence type="ECO:0000313" key="7">
    <source>
        <dbReference type="Proteomes" id="UP001630127"/>
    </source>
</evidence>
<reference evidence="6 7" key="1">
    <citation type="submission" date="2024-11" db="EMBL/GenBank/DDBJ databases">
        <title>A near-complete genome assembly of Cinchona calisaya.</title>
        <authorList>
            <person name="Lian D.C."/>
            <person name="Zhao X.W."/>
            <person name="Wei L."/>
        </authorList>
    </citation>
    <scope>NUCLEOTIDE SEQUENCE [LARGE SCALE GENOMIC DNA]</scope>
    <source>
        <tissue evidence="6">Nenye</tissue>
    </source>
</reference>
<evidence type="ECO:0000256" key="1">
    <source>
        <dbReference type="ARBA" id="ARBA00022723"/>
    </source>
</evidence>
<sequence length="267" mass="31048">MEQQSNAHESSSDPNPNPCPICLGPATNESYLDQCFHKFCYNCIVHWTKVVASKYSAIPTSVKCPICKTENFSIIHGCDGISFKRHYVSQEFHNSDFFTKAHKYRLQCYYCETGTLIDKFNALRYWKLHKYLQPNHYLHDWMRREIQALTQEEDVEVIVHHILGVIDLFRRNEHNSSRISPEALRERFKVLASEAARPFLTGRTDQFVNELELFIAAGLNIDAYDKVYLKSLGWKVPGITEDEEESHELAPVVPNLYIFDEDSDYTD</sequence>
<evidence type="ECO:0000259" key="5">
    <source>
        <dbReference type="PROSITE" id="PS50089"/>
    </source>
</evidence>
<dbReference type="Proteomes" id="UP001630127">
    <property type="component" value="Unassembled WGS sequence"/>
</dbReference>
<keyword evidence="7" id="KW-1185">Reference proteome</keyword>
<keyword evidence="2 4" id="KW-0863">Zinc-finger</keyword>
<dbReference type="GO" id="GO:0008270">
    <property type="term" value="F:zinc ion binding"/>
    <property type="evidence" value="ECO:0007669"/>
    <property type="project" value="UniProtKB-KW"/>
</dbReference>
<dbReference type="PROSITE" id="PS00518">
    <property type="entry name" value="ZF_RING_1"/>
    <property type="match status" value="1"/>
</dbReference>
<dbReference type="SMART" id="SM00184">
    <property type="entry name" value="RING"/>
    <property type="match status" value="1"/>
</dbReference>
<evidence type="ECO:0000256" key="4">
    <source>
        <dbReference type="PROSITE-ProRule" id="PRU00175"/>
    </source>
</evidence>
<dbReference type="InterPro" id="IPR017907">
    <property type="entry name" value="Znf_RING_CS"/>
</dbReference>
<dbReference type="InterPro" id="IPR018957">
    <property type="entry name" value="Znf_C3HC4_RING-type"/>
</dbReference>
<keyword evidence="3" id="KW-0862">Zinc</keyword>
<dbReference type="PANTHER" id="PTHR47692">
    <property type="entry name" value="RING/U-BOX SUPERFAMILY PROTEIN"/>
    <property type="match status" value="1"/>
</dbReference>
<evidence type="ECO:0000256" key="2">
    <source>
        <dbReference type="ARBA" id="ARBA00022771"/>
    </source>
</evidence>
<comment type="caution">
    <text evidence="6">The sequence shown here is derived from an EMBL/GenBank/DDBJ whole genome shotgun (WGS) entry which is preliminary data.</text>
</comment>
<dbReference type="Gene3D" id="3.30.40.10">
    <property type="entry name" value="Zinc/RING finger domain, C3HC4 (zinc finger)"/>
    <property type="match status" value="1"/>
</dbReference>
<dbReference type="EMBL" id="JBJUIK010000001">
    <property type="protein sequence ID" value="KAL3538075.1"/>
    <property type="molecule type" value="Genomic_DNA"/>
</dbReference>
<gene>
    <name evidence="6" type="ORF">ACH5RR_001441</name>
</gene>